<evidence type="ECO:0000313" key="2">
    <source>
        <dbReference type="EMBL" id="MFC7336055.1"/>
    </source>
</evidence>
<sequence>MRFKAQALCLLMSCASAAGYQVYTALPYMPTDAAQNASLWKGVAAKSQGLNLNTSDTQAAKRNSPETWKATVSTYQKARTRGMIAIPRTSWNFGKSTKKGTLEDRLAKQFKQENKLDAEIRWVMLYGSQPGEDRSKDAYGYTRQEIQRARVWLDKLEKGGHSPVRLCWNVRNSSKDEKDKCEDPNVDAVLIEGSPEKWYDNKGKRQEFLKWVTTNPKTRTKPLIFQVPFNRSPGEEDIFHELRRFVWWISSDCMMGSAELLRRNDVIILPITYNAKVPFLPETNEAGNRYQNTLAGAALSLIEQRPFFEGRTGWTLGAQNLKDRKRIAK</sequence>
<dbReference type="RefSeq" id="WP_379708788.1">
    <property type="nucleotide sequence ID" value="NZ_JBHTBS010000001.1"/>
</dbReference>
<proteinExistence type="predicted"/>
<accession>A0ABW2L3A3</accession>
<feature type="chain" id="PRO_5047461943" evidence="1">
    <location>
        <begin position="18"/>
        <end position="329"/>
    </location>
</feature>
<comment type="caution">
    <text evidence="2">The sequence shown here is derived from an EMBL/GenBank/DDBJ whole genome shotgun (WGS) entry which is preliminary data.</text>
</comment>
<dbReference type="EMBL" id="JBHTBS010000001">
    <property type="protein sequence ID" value="MFC7336055.1"/>
    <property type="molecule type" value="Genomic_DNA"/>
</dbReference>
<reference evidence="3" key="1">
    <citation type="journal article" date="2019" name="Int. J. Syst. Evol. Microbiol.">
        <title>The Global Catalogue of Microorganisms (GCM) 10K type strain sequencing project: providing services to taxonomists for standard genome sequencing and annotation.</title>
        <authorList>
            <consortium name="The Broad Institute Genomics Platform"/>
            <consortium name="The Broad Institute Genome Sequencing Center for Infectious Disease"/>
            <person name="Wu L."/>
            <person name="Ma J."/>
        </authorList>
    </citation>
    <scope>NUCLEOTIDE SEQUENCE [LARGE SCALE GENOMIC DNA]</scope>
    <source>
        <strain evidence="3">CGMCC 4.1467</strain>
    </source>
</reference>
<keyword evidence="1" id="KW-0732">Signal</keyword>
<name>A0ABW2L3A3_9BACT</name>
<organism evidence="2 3">
    <name type="scientific">Haloferula chungangensis</name>
    <dbReference type="NCBI Taxonomy" id="1048331"/>
    <lineage>
        <taxon>Bacteria</taxon>
        <taxon>Pseudomonadati</taxon>
        <taxon>Verrucomicrobiota</taxon>
        <taxon>Verrucomicrobiia</taxon>
        <taxon>Verrucomicrobiales</taxon>
        <taxon>Verrucomicrobiaceae</taxon>
        <taxon>Haloferula</taxon>
    </lineage>
</organism>
<dbReference type="Proteomes" id="UP001596472">
    <property type="component" value="Unassembled WGS sequence"/>
</dbReference>
<keyword evidence="3" id="KW-1185">Reference proteome</keyword>
<gene>
    <name evidence="2" type="ORF">ACFQY0_02605</name>
</gene>
<protein>
    <submittedName>
        <fullName evidence="2">Uncharacterized protein</fullName>
    </submittedName>
</protein>
<feature type="signal peptide" evidence="1">
    <location>
        <begin position="1"/>
        <end position="17"/>
    </location>
</feature>
<evidence type="ECO:0000313" key="3">
    <source>
        <dbReference type="Proteomes" id="UP001596472"/>
    </source>
</evidence>
<evidence type="ECO:0000256" key="1">
    <source>
        <dbReference type="SAM" id="SignalP"/>
    </source>
</evidence>